<feature type="domain" description="DUF6593" evidence="1">
    <location>
        <begin position="83"/>
        <end position="230"/>
    </location>
</feature>
<evidence type="ECO:0000259" key="1">
    <source>
        <dbReference type="Pfam" id="PF20236"/>
    </source>
</evidence>
<protein>
    <recommendedName>
        <fullName evidence="1">DUF6593 domain-containing protein</fullName>
    </recommendedName>
</protein>
<evidence type="ECO:0000313" key="3">
    <source>
        <dbReference type="Proteomes" id="UP000663861"/>
    </source>
</evidence>
<evidence type="ECO:0000313" key="2">
    <source>
        <dbReference type="EMBL" id="CAE6474577.1"/>
    </source>
</evidence>
<accession>A0A8H3C490</accession>
<comment type="caution">
    <text evidence="2">The sequence shown here is derived from an EMBL/GenBank/DDBJ whole genome shotgun (WGS) entry which is preliminary data.</text>
</comment>
<proteinExistence type="predicted"/>
<dbReference type="InterPro" id="IPR046528">
    <property type="entry name" value="DUF6593"/>
</dbReference>
<sequence length="245" mass="27138">MALFWSNSSNSVSWTSRITLLPGVQSRMRHGHGDFPVGCGAASGTRSSQFEPNHDNVSDSLAKLHQLTRAPLARARYTLSKTSPINTVLTDPSGNVVYEVSTPFKLGDSETTIKKNGEVLATIQWKTFHKSTLTMGGKTVTINEVFPRSKQMSTSRIYTMPNGERFKWKDTSKLYCVSVDSGLNLATYYRTSLYLIRNKKSTLDILHNADPEKTDALVVTWVIAENKARDRRRARRHAANGGGGG</sequence>
<organism evidence="2 3">
    <name type="scientific">Rhizoctonia solani</name>
    <dbReference type="NCBI Taxonomy" id="456999"/>
    <lineage>
        <taxon>Eukaryota</taxon>
        <taxon>Fungi</taxon>
        <taxon>Dikarya</taxon>
        <taxon>Basidiomycota</taxon>
        <taxon>Agaricomycotina</taxon>
        <taxon>Agaricomycetes</taxon>
        <taxon>Cantharellales</taxon>
        <taxon>Ceratobasidiaceae</taxon>
        <taxon>Rhizoctonia</taxon>
    </lineage>
</organism>
<dbReference type="Pfam" id="PF20236">
    <property type="entry name" value="DUF6593"/>
    <property type="match status" value="1"/>
</dbReference>
<dbReference type="Proteomes" id="UP000663861">
    <property type="component" value="Unassembled WGS sequence"/>
</dbReference>
<dbReference type="EMBL" id="CAJMWY010001752">
    <property type="protein sequence ID" value="CAE6474577.1"/>
    <property type="molecule type" value="Genomic_DNA"/>
</dbReference>
<name>A0A8H3C490_9AGAM</name>
<dbReference type="AlphaFoldDB" id="A0A8H3C490"/>
<reference evidence="2" key="1">
    <citation type="submission" date="2021-01" db="EMBL/GenBank/DDBJ databases">
        <authorList>
            <person name="Kaushik A."/>
        </authorList>
    </citation>
    <scope>NUCLEOTIDE SEQUENCE</scope>
    <source>
        <strain evidence="2">AG4-RS23</strain>
    </source>
</reference>
<gene>
    <name evidence="2" type="ORF">RDB_LOCUS88266</name>
</gene>